<dbReference type="Proteomes" id="UP000010478">
    <property type="component" value="Plasmid pOSC7112.01"/>
</dbReference>
<geneLocation type="plasmid" evidence="1 2">
    <name>pOSC7112.01</name>
</geneLocation>
<evidence type="ECO:0000313" key="2">
    <source>
        <dbReference type="Proteomes" id="UP000010478"/>
    </source>
</evidence>
<dbReference type="OrthoDB" id="570815at2"/>
<gene>
    <name evidence="1" type="ORF">Osc7112_6449</name>
</gene>
<dbReference type="RefSeq" id="WP_015211771.1">
    <property type="nucleotide sequence ID" value="NC_019763.1"/>
</dbReference>
<sequence>MASYREWNQALVSYFTSGVPRGTKLYVSVDDDVLERIGLEFGKDTGVNNGRDDFLIAVRKKVILDQQVNLSNLRGCDSDGLPKSIAFLSATVLAAYQMAEEEKISELNYFRRLQNILGLSGACRPPGMEFGYGAEEPLWKEWNLWLRQQGFLPSAVRGRGGPTTYINYPISQSLLRHADKNRLLDLFNEKQWTAQWDAQTLFTHVRRETSRLCQHLKELLTSNRQRYEAVAEAIHEVYEQWQNEGKPVTLKQGVRTWSRYLFAGLYRTEDPFLGQIDYYLYPKQLKGRPVESVQVQYRDNVHQLRDERAGWYFPLKDPINRNELDRGARYQISCSTDLDSLILPERNFWILIPDPDNPDSGAYASWGTPSLGTPFILLYKKELLSDIQRLQDEQLLKWQGGAQPVFKNSTWFEIHTCMVVSQAWDAVFIKSQELKDALQPSVRLSISFSGGLRVPQLGAWLEGHSPLVTIFGFHPTVELQVTRLSDDSQIWEKLQQSTNIPIVVNFPSVGDYLVKATCGGESSERFVRIVDWSGLSIVEPSSCEVMPIGSSHNICGSVLQSLAQ</sequence>
<proteinExistence type="predicted"/>
<dbReference type="KEGG" id="oni:Osc7112_6449"/>
<dbReference type="HOGENOM" id="CLU_469176_0_0_3"/>
<dbReference type="AlphaFoldDB" id="K9VSQ1"/>
<accession>K9VSQ1</accession>
<protein>
    <submittedName>
        <fullName evidence="1">Uncharacterized protein</fullName>
    </submittedName>
</protein>
<name>K9VSQ1_9CYAN</name>
<keyword evidence="1" id="KW-0614">Plasmid</keyword>
<evidence type="ECO:0000313" key="1">
    <source>
        <dbReference type="EMBL" id="AFZ10599.1"/>
    </source>
</evidence>
<dbReference type="EMBL" id="CP003615">
    <property type="protein sequence ID" value="AFZ10599.1"/>
    <property type="molecule type" value="Genomic_DNA"/>
</dbReference>
<organism evidence="1 2">
    <name type="scientific">Phormidium nigroviride PCC 7112</name>
    <dbReference type="NCBI Taxonomy" id="179408"/>
    <lineage>
        <taxon>Bacteria</taxon>
        <taxon>Bacillati</taxon>
        <taxon>Cyanobacteriota</taxon>
        <taxon>Cyanophyceae</taxon>
        <taxon>Oscillatoriophycideae</taxon>
        <taxon>Oscillatoriales</taxon>
        <taxon>Oscillatoriaceae</taxon>
        <taxon>Phormidium</taxon>
    </lineage>
</organism>
<keyword evidence="2" id="KW-1185">Reference proteome</keyword>
<reference evidence="1 2" key="1">
    <citation type="submission" date="2012-05" db="EMBL/GenBank/DDBJ databases">
        <title>Finished plasmid 1 of genome of Oscillatoria sp. PCC 7112.</title>
        <authorList>
            <consortium name="US DOE Joint Genome Institute"/>
            <person name="Gugger M."/>
            <person name="Coursin T."/>
            <person name="Rippka R."/>
            <person name="Tandeau De Marsac N."/>
            <person name="Huntemann M."/>
            <person name="Wei C.-L."/>
            <person name="Han J."/>
            <person name="Detter J.C."/>
            <person name="Han C."/>
            <person name="Tapia R."/>
            <person name="Davenport K."/>
            <person name="Daligault H."/>
            <person name="Erkkila T."/>
            <person name="Gu W."/>
            <person name="Munk A.C.C."/>
            <person name="Teshima H."/>
            <person name="Xu Y."/>
            <person name="Chain P."/>
            <person name="Chen A."/>
            <person name="Krypides N."/>
            <person name="Mavromatis K."/>
            <person name="Markowitz V."/>
            <person name="Szeto E."/>
            <person name="Ivanova N."/>
            <person name="Mikhailova N."/>
            <person name="Ovchinnikova G."/>
            <person name="Pagani I."/>
            <person name="Pati A."/>
            <person name="Goodwin L."/>
            <person name="Peters L."/>
            <person name="Pitluck S."/>
            <person name="Woyke T."/>
            <person name="Kerfeld C."/>
        </authorList>
    </citation>
    <scope>NUCLEOTIDE SEQUENCE [LARGE SCALE GENOMIC DNA]</scope>
    <source>
        <strain evidence="1 2">PCC 7112</strain>
        <plasmid evidence="1 2">pOSC7112.01</plasmid>
    </source>
</reference>